<name>A0A8S5UEH6_9CAUD</name>
<sequence>MREIEYRVWDEIEREMYIVEEINFPFKTATVIKRKNERALRVYFHTREVKLMQYIGSKDRNGVKIYEDDVIRHHSNKDKTDYIIKWHDASFGFIARPIKEKPGRPHLNQATMLSYEIVGNIYKNPELLRGE</sequence>
<evidence type="ECO:0000313" key="2">
    <source>
        <dbReference type="EMBL" id="DAF92844.1"/>
    </source>
</evidence>
<dbReference type="SUPFAM" id="SSF159006">
    <property type="entry name" value="YopX-like"/>
    <property type="match status" value="1"/>
</dbReference>
<reference evidence="2" key="1">
    <citation type="journal article" date="2021" name="Proc. Natl. Acad. Sci. U.S.A.">
        <title>A Catalog of Tens of Thousands of Viruses from Human Metagenomes Reveals Hidden Associations with Chronic Diseases.</title>
        <authorList>
            <person name="Tisza M.J."/>
            <person name="Buck C.B."/>
        </authorList>
    </citation>
    <scope>NUCLEOTIDE SEQUENCE</scope>
    <source>
        <strain evidence="2">CtDvB7</strain>
    </source>
</reference>
<dbReference type="EMBL" id="BK016075">
    <property type="protein sequence ID" value="DAF92844.1"/>
    <property type="molecule type" value="Genomic_DNA"/>
</dbReference>
<accession>A0A8S5UEH6</accession>
<dbReference type="Pfam" id="PF09643">
    <property type="entry name" value="YopX"/>
    <property type="match status" value="1"/>
</dbReference>
<proteinExistence type="predicted"/>
<evidence type="ECO:0000259" key="1">
    <source>
        <dbReference type="Pfam" id="PF09643"/>
    </source>
</evidence>
<organism evidence="2">
    <name type="scientific">Myoviridae sp. ctDvB7</name>
    <dbReference type="NCBI Taxonomy" id="2825057"/>
    <lineage>
        <taxon>Viruses</taxon>
        <taxon>Duplodnaviria</taxon>
        <taxon>Heunggongvirae</taxon>
        <taxon>Uroviricota</taxon>
        <taxon>Caudoviricetes</taxon>
    </lineage>
</organism>
<dbReference type="Gene3D" id="2.30.30.290">
    <property type="entry name" value="YopX-like domains"/>
    <property type="match status" value="1"/>
</dbReference>
<dbReference type="InterPro" id="IPR010024">
    <property type="entry name" value="CHP16711"/>
</dbReference>
<feature type="domain" description="YopX protein" evidence="1">
    <location>
        <begin position="5"/>
        <end position="128"/>
    </location>
</feature>
<dbReference type="InterPro" id="IPR019096">
    <property type="entry name" value="YopX_protein"/>
</dbReference>
<protein>
    <submittedName>
        <fullName evidence="2">YopX protein</fullName>
    </submittedName>
</protein>
<dbReference type="InterPro" id="IPR023385">
    <property type="entry name" value="YopX-like_C"/>
</dbReference>
<dbReference type="NCBIfam" id="TIGR01671">
    <property type="entry name" value="phage_TIGR01671"/>
    <property type="match status" value="1"/>
</dbReference>